<sequence length="47" mass="5265">MKRESRILHGVERSGQELAQGNVVGAVESFIELKVVTIPILPFHSYE</sequence>
<dbReference type="HOGENOM" id="CLU_3163095_0_0_2"/>
<dbReference type="PATRIC" id="fig|1006006.8.peg.1118"/>
<proteinExistence type="predicted"/>
<protein>
    <submittedName>
        <fullName evidence="1">Uncharacterized protein</fullName>
    </submittedName>
</protein>
<dbReference type="STRING" id="1006006.Mcup_1124"/>
<dbReference type="KEGG" id="mcn:Mcup_1124"/>
<dbReference type="EMBL" id="CP002656">
    <property type="protein sequence ID" value="AEB95229.1"/>
    <property type="molecule type" value="Genomic_DNA"/>
</dbReference>
<name>F4G331_METCR</name>
<dbReference type="Proteomes" id="UP000007812">
    <property type="component" value="Chromosome"/>
</dbReference>
<evidence type="ECO:0000313" key="2">
    <source>
        <dbReference type="Proteomes" id="UP000007812"/>
    </source>
</evidence>
<organism evidence="1 2">
    <name type="scientific">Metallosphaera cuprina (strain Ar-4)</name>
    <dbReference type="NCBI Taxonomy" id="1006006"/>
    <lineage>
        <taxon>Archaea</taxon>
        <taxon>Thermoproteota</taxon>
        <taxon>Thermoprotei</taxon>
        <taxon>Sulfolobales</taxon>
        <taxon>Sulfolobaceae</taxon>
        <taxon>Metallosphaera</taxon>
    </lineage>
</organism>
<gene>
    <name evidence="1" type="ordered locus">Mcup_1124</name>
</gene>
<keyword evidence="2" id="KW-1185">Reference proteome</keyword>
<reference evidence="1 2" key="1">
    <citation type="journal article" date="2011" name="J. Bacteriol.">
        <title>Complete genome sequence of Metallosphaera cuprina, a metal sulfide-oxidizing archaeon from a hot spring.</title>
        <authorList>
            <person name="Liu L.J."/>
            <person name="You X.Y."/>
            <person name="Zheng H."/>
            <person name="Wang S."/>
            <person name="Jiang C.Y."/>
            <person name="Liu S.J."/>
        </authorList>
    </citation>
    <scope>NUCLEOTIDE SEQUENCE [LARGE SCALE GENOMIC DNA]</scope>
    <source>
        <strain evidence="1 2">Ar-4</strain>
    </source>
</reference>
<accession>F4G331</accession>
<dbReference type="AlphaFoldDB" id="F4G331"/>
<evidence type="ECO:0000313" key="1">
    <source>
        <dbReference type="EMBL" id="AEB95229.1"/>
    </source>
</evidence>